<proteinExistence type="predicted"/>
<dbReference type="EMBL" id="JAMQYH010000002">
    <property type="protein sequence ID" value="KAJ1697010.1"/>
    <property type="molecule type" value="Genomic_DNA"/>
</dbReference>
<sequence length="117" mass="13432">MASTASELTWIKQLLADLNIKHEAPMKMFCDNQAARHIAANPVFHERTKHIEVDCHFIREKIQAIEIETPFVKSEDQLVDIFTEGLGIKTFEDISCKLGLYDIYRPSLRGNVENNDD</sequence>
<keyword evidence="2" id="KW-1185">Reference proteome</keyword>
<evidence type="ECO:0008006" key="3">
    <source>
        <dbReference type="Google" id="ProtNLM"/>
    </source>
</evidence>
<comment type="caution">
    <text evidence="1">The sequence shown here is derived from an EMBL/GenBank/DDBJ whole genome shotgun (WGS) entry which is preliminary data.</text>
</comment>
<reference evidence="1" key="1">
    <citation type="journal article" date="2022" name="Cell">
        <title>Repeat-based holocentromeres influence genome architecture and karyotype evolution.</title>
        <authorList>
            <person name="Hofstatter P.G."/>
            <person name="Thangavel G."/>
            <person name="Lux T."/>
            <person name="Neumann P."/>
            <person name="Vondrak T."/>
            <person name="Novak P."/>
            <person name="Zhang M."/>
            <person name="Costa L."/>
            <person name="Castellani M."/>
            <person name="Scott A."/>
            <person name="Toegelov H."/>
            <person name="Fuchs J."/>
            <person name="Mata-Sucre Y."/>
            <person name="Dias Y."/>
            <person name="Vanzela A.L.L."/>
            <person name="Huettel B."/>
            <person name="Almeida C.C.S."/>
            <person name="Simkova H."/>
            <person name="Souza G."/>
            <person name="Pedrosa-Harand A."/>
            <person name="Macas J."/>
            <person name="Mayer K.F.X."/>
            <person name="Houben A."/>
            <person name="Marques A."/>
        </authorList>
    </citation>
    <scope>NUCLEOTIDE SEQUENCE</scope>
    <source>
        <strain evidence="1">RhyBre1mFocal</strain>
    </source>
</reference>
<dbReference type="PANTHER" id="PTHR11439:SF470">
    <property type="entry name" value="CYSTEINE-RICH RLK (RECEPTOR-LIKE PROTEIN KINASE) 8"/>
    <property type="match status" value="1"/>
</dbReference>
<accession>A0A9Q0CNM5</accession>
<dbReference type="PANTHER" id="PTHR11439">
    <property type="entry name" value="GAG-POL-RELATED RETROTRANSPOSON"/>
    <property type="match status" value="1"/>
</dbReference>
<dbReference type="Proteomes" id="UP001151287">
    <property type="component" value="Unassembled WGS sequence"/>
</dbReference>
<gene>
    <name evidence="1" type="ORF">LUZ63_005522</name>
</gene>
<dbReference type="AlphaFoldDB" id="A0A9Q0CNM5"/>
<organism evidence="1 2">
    <name type="scientific">Rhynchospora breviuscula</name>
    <dbReference type="NCBI Taxonomy" id="2022672"/>
    <lineage>
        <taxon>Eukaryota</taxon>
        <taxon>Viridiplantae</taxon>
        <taxon>Streptophyta</taxon>
        <taxon>Embryophyta</taxon>
        <taxon>Tracheophyta</taxon>
        <taxon>Spermatophyta</taxon>
        <taxon>Magnoliopsida</taxon>
        <taxon>Liliopsida</taxon>
        <taxon>Poales</taxon>
        <taxon>Cyperaceae</taxon>
        <taxon>Cyperoideae</taxon>
        <taxon>Rhynchosporeae</taxon>
        <taxon>Rhynchospora</taxon>
    </lineage>
</organism>
<name>A0A9Q0CNM5_9POAL</name>
<evidence type="ECO:0000313" key="2">
    <source>
        <dbReference type="Proteomes" id="UP001151287"/>
    </source>
</evidence>
<dbReference type="OrthoDB" id="614573at2759"/>
<protein>
    <recommendedName>
        <fullName evidence="3">Copia protein</fullName>
    </recommendedName>
</protein>
<dbReference type="CDD" id="cd09272">
    <property type="entry name" value="RNase_HI_RT_Ty1"/>
    <property type="match status" value="1"/>
</dbReference>
<evidence type="ECO:0000313" key="1">
    <source>
        <dbReference type="EMBL" id="KAJ1697010.1"/>
    </source>
</evidence>